<keyword evidence="7 17" id="KW-0732">Signal</keyword>
<dbReference type="InterPro" id="IPR012910">
    <property type="entry name" value="Plug_dom"/>
</dbReference>
<dbReference type="NCBIfam" id="TIGR01783">
    <property type="entry name" value="TonB-siderophor"/>
    <property type="match status" value="1"/>
</dbReference>
<protein>
    <submittedName>
        <fullName evidence="20">Putative TonB-dependent receptor BfrD</fullName>
    </submittedName>
</protein>
<dbReference type="InterPro" id="IPR010105">
    <property type="entry name" value="TonB_sidphr_rcpt"/>
</dbReference>
<dbReference type="GO" id="GO:0015344">
    <property type="term" value="F:siderophore uptake transmembrane transporter activity"/>
    <property type="evidence" value="ECO:0007669"/>
    <property type="project" value="TreeGrafter"/>
</dbReference>
<evidence type="ECO:0000313" key="21">
    <source>
        <dbReference type="Proteomes" id="UP000289184"/>
    </source>
</evidence>
<evidence type="ECO:0000256" key="10">
    <source>
        <dbReference type="ARBA" id="ARBA00023077"/>
    </source>
</evidence>
<feature type="signal peptide" evidence="17">
    <location>
        <begin position="1"/>
        <end position="22"/>
    </location>
</feature>
<feature type="chain" id="PRO_5019493646" evidence="17">
    <location>
        <begin position="23"/>
        <end position="733"/>
    </location>
</feature>
<feature type="domain" description="TonB-dependent receptor plug" evidence="19">
    <location>
        <begin position="70"/>
        <end position="169"/>
    </location>
</feature>
<keyword evidence="8" id="KW-0408">Iron</keyword>
<dbReference type="PROSITE" id="PS01156">
    <property type="entry name" value="TONB_DEPENDENT_REC_2"/>
    <property type="match status" value="1"/>
</dbReference>
<keyword evidence="12 20" id="KW-0675">Receptor</keyword>
<dbReference type="GO" id="GO:0038023">
    <property type="term" value="F:signaling receptor activity"/>
    <property type="evidence" value="ECO:0007669"/>
    <property type="project" value="InterPro"/>
</dbReference>
<dbReference type="GO" id="GO:0015891">
    <property type="term" value="P:siderophore transport"/>
    <property type="evidence" value="ECO:0007669"/>
    <property type="project" value="InterPro"/>
</dbReference>
<dbReference type="CDD" id="cd01347">
    <property type="entry name" value="ligand_gated_channel"/>
    <property type="match status" value="1"/>
</dbReference>
<dbReference type="Proteomes" id="UP000289184">
    <property type="component" value="Unassembled WGS sequence"/>
</dbReference>
<accession>A0A446CHY5</accession>
<dbReference type="EMBL" id="UFQB01000012">
    <property type="protein sequence ID" value="SSW67514.1"/>
    <property type="molecule type" value="Genomic_DNA"/>
</dbReference>
<proteinExistence type="inferred from homology"/>
<dbReference type="FunFam" id="2.170.130.10:FF:000001">
    <property type="entry name" value="Catecholate siderophore TonB-dependent receptor"/>
    <property type="match status" value="1"/>
</dbReference>
<keyword evidence="13 14" id="KW-0998">Cell outer membrane</keyword>
<comment type="similarity">
    <text evidence="2 14 16">Belongs to the TonB-dependent receptor family.</text>
</comment>
<keyword evidence="5" id="KW-0410">Iron transport</keyword>
<dbReference type="InterPro" id="IPR036942">
    <property type="entry name" value="Beta-barrel_TonB_sf"/>
</dbReference>
<evidence type="ECO:0000256" key="12">
    <source>
        <dbReference type="ARBA" id="ARBA00023170"/>
    </source>
</evidence>
<dbReference type="Gene3D" id="2.170.130.10">
    <property type="entry name" value="TonB-dependent receptor, plug domain"/>
    <property type="match status" value="1"/>
</dbReference>
<keyword evidence="11 14" id="KW-0472">Membrane</keyword>
<dbReference type="PANTHER" id="PTHR32552:SF83">
    <property type="entry name" value="BLR3904 PROTEIN"/>
    <property type="match status" value="1"/>
</dbReference>
<dbReference type="Pfam" id="PF00593">
    <property type="entry name" value="TonB_dep_Rec_b-barrel"/>
    <property type="match status" value="1"/>
</dbReference>
<evidence type="ECO:0000259" key="19">
    <source>
        <dbReference type="Pfam" id="PF07715"/>
    </source>
</evidence>
<evidence type="ECO:0000256" key="16">
    <source>
        <dbReference type="RuleBase" id="RU003357"/>
    </source>
</evidence>
<dbReference type="InterPro" id="IPR010917">
    <property type="entry name" value="TonB_rcpt_CS"/>
</dbReference>
<evidence type="ECO:0000313" key="20">
    <source>
        <dbReference type="EMBL" id="SSW67514.1"/>
    </source>
</evidence>
<evidence type="ECO:0000256" key="1">
    <source>
        <dbReference type="ARBA" id="ARBA00004571"/>
    </source>
</evidence>
<evidence type="ECO:0000256" key="2">
    <source>
        <dbReference type="ARBA" id="ARBA00009810"/>
    </source>
</evidence>
<gene>
    <name evidence="20" type="primary">bfrD_3</name>
    <name evidence="20" type="ORF">AGI3411_03177</name>
</gene>
<keyword evidence="21" id="KW-1185">Reference proteome</keyword>
<evidence type="ECO:0000256" key="5">
    <source>
        <dbReference type="ARBA" id="ARBA00022496"/>
    </source>
</evidence>
<dbReference type="InterPro" id="IPR037066">
    <property type="entry name" value="Plug_dom_sf"/>
</dbReference>
<dbReference type="Gene3D" id="2.40.170.20">
    <property type="entry name" value="TonB-dependent receptor, beta-barrel domain"/>
    <property type="match status" value="1"/>
</dbReference>
<evidence type="ECO:0000256" key="9">
    <source>
        <dbReference type="ARBA" id="ARBA00023065"/>
    </source>
</evidence>
<evidence type="ECO:0000256" key="15">
    <source>
        <dbReference type="PROSITE-ProRule" id="PRU10144"/>
    </source>
</evidence>
<evidence type="ECO:0000256" key="13">
    <source>
        <dbReference type="ARBA" id="ARBA00023237"/>
    </source>
</evidence>
<comment type="subcellular location">
    <subcellularLocation>
        <location evidence="1 14">Cell outer membrane</location>
        <topology evidence="1 14">Multi-pass membrane protein</topology>
    </subcellularLocation>
</comment>
<evidence type="ECO:0000256" key="11">
    <source>
        <dbReference type="ARBA" id="ARBA00023136"/>
    </source>
</evidence>
<dbReference type="InterPro" id="IPR039426">
    <property type="entry name" value="TonB-dep_rcpt-like"/>
</dbReference>
<evidence type="ECO:0000256" key="3">
    <source>
        <dbReference type="ARBA" id="ARBA00022448"/>
    </source>
</evidence>
<evidence type="ECO:0000256" key="4">
    <source>
        <dbReference type="ARBA" id="ARBA00022452"/>
    </source>
</evidence>
<evidence type="ECO:0000259" key="18">
    <source>
        <dbReference type="Pfam" id="PF00593"/>
    </source>
</evidence>
<evidence type="ECO:0000256" key="6">
    <source>
        <dbReference type="ARBA" id="ARBA00022692"/>
    </source>
</evidence>
<dbReference type="InterPro" id="IPR000531">
    <property type="entry name" value="Beta-barrel_TonB"/>
</dbReference>
<evidence type="ECO:0000256" key="8">
    <source>
        <dbReference type="ARBA" id="ARBA00023004"/>
    </source>
</evidence>
<dbReference type="PANTHER" id="PTHR32552">
    <property type="entry name" value="FERRICHROME IRON RECEPTOR-RELATED"/>
    <property type="match status" value="1"/>
</dbReference>
<reference evidence="20 21" key="1">
    <citation type="submission" date="2018-07" db="EMBL/GenBank/DDBJ databases">
        <authorList>
            <person name="Peeters C."/>
        </authorList>
    </citation>
    <scope>NUCLEOTIDE SEQUENCE [LARGE SCALE GENOMIC DNA]</scope>
    <source>
        <strain evidence="20 21">LMG 3411</strain>
    </source>
</reference>
<keyword evidence="6 14" id="KW-0812">Transmembrane</keyword>
<dbReference type="PROSITE" id="PS52016">
    <property type="entry name" value="TONB_DEPENDENT_REC_3"/>
    <property type="match status" value="1"/>
</dbReference>
<evidence type="ECO:0000256" key="7">
    <source>
        <dbReference type="ARBA" id="ARBA00022729"/>
    </source>
</evidence>
<keyword evidence="10 16" id="KW-0798">TonB box</keyword>
<keyword evidence="9" id="KW-0406">Ion transport</keyword>
<dbReference type="Pfam" id="PF07715">
    <property type="entry name" value="Plug"/>
    <property type="match status" value="1"/>
</dbReference>
<feature type="domain" description="TonB-dependent receptor-like beta-barrel" evidence="18">
    <location>
        <begin position="247"/>
        <end position="695"/>
    </location>
</feature>
<evidence type="ECO:0000256" key="14">
    <source>
        <dbReference type="PROSITE-ProRule" id="PRU01360"/>
    </source>
</evidence>
<dbReference type="AlphaFoldDB" id="A0A446CHY5"/>
<keyword evidence="3 14" id="KW-0813">Transport</keyword>
<dbReference type="RefSeq" id="WP_208748111.1">
    <property type="nucleotide sequence ID" value="NZ_UFQB01000012.1"/>
</dbReference>
<dbReference type="SUPFAM" id="SSF56935">
    <property type="entry name" value="Porins"/>
    <property type="match status" value="1"/>
</dbReference>
<keyword evidence="4 14" id="KW-1134">Transmembrane beta strand</keyword>
<evidence type="ECO:0000256" key="17">
    <source>
        <dbReference type="SAM" id="SignalP"/>
    </source>
</evidence>
<feature type="short sequence motif" description="TonB C-terminal box" evidence="15">
    <location>
        <begin position="716"/>
        <end position="733"/>
    </location>
</feature>
<organism evidence="20 21">
    <name type="scientific">Achromobacter agilis</name>
    <dbReference type="NCBI Taxonomy" id="1353888"/>
    <lineage>
        <taxon>Bacteria</taxon>
        <taxon>Pseudomonadati</taxon>
        <taxon>Pseudomonadota</taxon>
        <taxon>Betaproteobacteria</taxon>
        <taxon>Burkholderiales</taxon>
        <taxon>Alcaligenaceae</taxon>
        <taxon>Achromobacter</taxon>
    </lineage>
</organism>
<sequence>MACKPLLSNSLAPAATFFSAMAAATLAAPAHAGNGASSGHHVLDPVTVSASPVDGYKANQSNSAKYPVPLLDVPQTITVVPREIIQEQNAQSLRQVLSNVSGITFNAGEGGGGSGDMFNIRGFAATTNMQVDGLRDSAQTSRTDMFNLESVEVIKGPNSVYGGAGTTGGSVNMVSKEAREGSFTEMSAGLGTDRYRRATLDANHELPGSDGFAAFRLNLMGHRSDVAGRDEIYRHRWGVAPSLTLGLTGPTRLTLSYIHQRDHNLPDYGLPALQGSRLDGVSQHAYFGWRNLDREKIDSDAVTVKVVHTFNDKAKLQNLSRYSRVSRDTVISASHANTLGLAPGRYRPAGPQAYGRDSLTDMWANQTTLSTEFDTFGLGHTMVSGFEFSRETYERDTYSYNIGRHFPAAGYQLSNPPGYWAGPTAKAYSGRNKTSLEVKALYLMDTIALARQWDLSLGLRYDWIDAALRSTTPAGDVTRVSGTDRNLSGRAGIVFKPAENGRIYVSYGTSFNPSAESLVTTGSGFTAATSDLNPEKNRAVELGTKWDVLGGKLGLTAALFQIEKTNVRERMADGTQALVGRQRSRGLELGAAGAITSQWNVFANYTYTQAKTLNSSAYPDREGQRLGNTPRSSFSLWTTYKPDDSWTLGYGARFMGTRNVTAQGDGELASYLVHSAMVSYDLDKHFRLQLNVDNLGDKAYVERVRQVLGSESRSSAIEYGDGRVAMLTATYKF</sequence>
<dbReference type="GO" id="GO:0009279">
    <property type="term" value="C:cell outer membrane"/>
    <property type="evidence" value="ECO:0007669"/>
    <property type="project" value="UniProtKB-SubCell"/>
</dbReference>
<name>A0A446CHY5_9BURK</name>